<protein>
    <recommendedName>
        <fullName evidence="3">Ribbon-helix-helix protein CopG domain-containing protein</fullName>
    </recommendedName>
</protein>
<evidence type="ECO:0000313" key="1">
    <source>
        <dbReference type="EMBL" id="MFA4803821.1"/>
    </source>
</evidence>
<comment type="caution">
    <text evidence="1">The sequence shown here is derived from an EMBL/GenBank/DDBJ whole genome shotgun (WGS) entry which is preliminary data.</text>
</comment>
<dbReference type="Proteomes" id="UP001571980">
    <property type="component" value="Unassembled WGS sequence"/>
</dbReference>
<keyword evidence="2" id="KW-1185">Reference proteome</keyword>
<name>A0ABV4T1R0_9EURY</name>
<evidence type="ECO:0008006" key="3">
    <source>
        <dbReference type="Google" id="ProtNLM"/>
    </source>
</evidence>
<gene>
    <name evidence="1" type="ORF">P8X34_03540</name>
</gene>
<sequence length="93" mass="11351">MPNITLSIPQEIYEKMKKHKEIRWSEVARRAIVEYLERIEKGGLEISSEDLLKMLGEDFRKRIEEIPIEKYEEYYKKAREAEWKRLKSFTTRT</sequence>
<accession>A0ABV4T1R0</accession>
<proteinExistence type="predicted"/>
<dbReference type="RefSeq" id="WP_372823350.1">
    <property type="nucleotide sequence ID" value="NZ_JARRIF010000003.1"/>
</dbReference>
<dbReference type="EMBL" id="JARRIG010000002">
    <property type="protein sequence ID" value="MFA4803821.1"/>
    <property type="molecule type" value="Genomic_DNA"/>
</dbReference>
<reference evidence="1 2" key="1">
    <citation type="submission" date="2023-03" db="EMBL/GenBank/DDBJ databases">
        <title>Speciation in Pyrococcus: adaptation to high temperature as a mechanism.</title>
        <authorList>
            <person name="Gu J."/>
        </authorList>
    </citation>
    <scope>NUCLEOTIDE SEQUENCE [LARGE SCALE GENOMIC DNA]</scope>
    <source>
        <strain evidence="1 2">LMOA34</strain>
    </source>
</reference>
<evidence type="ECO:0000313" key="2">
    <source>
        <dbReference type="Proteomes" id="UP001571980"/>
    </source>
</evidence>
<organism evidence="1 2">
    <name type="scientific">Pyrococcus kukulkanii</name>
    <dbReference type="NCBI Taxonomy" id="1609559"/>
    <lineage>
        <taxon>Archaea</taxon>
        <taxon>Methanobacteriati</taxon>
        <taxon>Methanobacteriota</taxon>
        <taxon>Thermococci</taxon>
        <taxon>Thermococcales</taxon>
        <taxon>Thermococcaceae</taxon>
        <taxon>Pyrococcus</taxon>
    </lineage>
</organism>